<feature type="signal peptide" evidence="2">
    <location>
        <begin position="1"/>
        <end position="15"/>
    </location>
</feature>
<dbReference type="InterPro" id="IPR032803">
    <property type="entry name" value="PLDc_3"/>
</dbReference>
<dbReference type="Pfam" id="PF13091">
    <property type="entry name" value="PLDc_2"/>
    <property type="match status" value="1"/>
</dbReference>
<evidence type="ECO:0000256" key="2">
    <source>
        <dbReference type="SAM" id="SignalP"/>
    </source>
</evidence>
<feature type="domain" description="PLD phosphodiesterase" evidence="3">
    <location>
        <begin position="407"/>
        <end position="433"/>
    </location>
</feature>
<dbReference type="SUPFAM" id="SSF56024">
    <property type="entry name" value="Phospholipase D/nuclease"/>
    <property type="match status" value="2"/>
</dbReference>
<comment type="similarity">
    <text evidence="1">Belongs to the phospholipase D family.</text>
</comment>
<dbReference type="GO" id="GO:0003824">
    <property type="term" value="F:catalytic activity"/>
    <property type="evidence" value="ECO:0007669"/>
    <property type="project" value="InterPro"/>
</dbReference>
<keyword evidence="2" id="KW-0732">Signal</keyword>
<dbReference type="PANTHER" id="PTHR10185:SF17">
    <property type="entry name" value="GM01519P-RELATED"/>
    <property type="match status" value="1"/>
</dbReference>
<dbReference type="PROSITE" id="PS50035">
    <property type="entry name" value="PLD"/>
    <property type="match status" value="2"/>
</dbReference>
<dbReference type="KEGG" id="aaf:AURANDRAFT_59940"/>
<proteinExistence type="inferred from homology"/>
<dbReference type="CDD" id="cd09107">
    <property type="entry name" value="PLDc_vPLD3_4_5_like_2"/>
    <property type="match status" value="1"/>
</dbReference>
<evidence type="ECO:0000259" key="3">
    <source>
        <dbReference type="PROSITE" id="PS50035"/>
    </source>
</evidence>
<dbReference type="RefSeq" id="XP_009035257.1">
    <property type="nucleotide sequence ID" value="XM_009037009.1"/>
</dbReference>
<dbReference type="Proteomes" id="UP000002729">
    <property type="component" value="Unassembled WGS sequence"/>
</dbReference>
<dbReference type="OrthoDB" id="1923775at2759"/>
<feature type="domain" description="PLD phosphodiesterase" evidence="3">
    <location>
        <begin position="144"/>
        <end position="171"/>
    </location>
</feature>
<feature type="chain" id="PRO_5012610041" description="PLD phosphodiesterase domain-containing protein" evidence="2">
    <location>
        <begin position="16"/>
        <end position="505"/>
    </location>
</feature>
<dbReference type="GeneID" id="20222890"/>
<dbReference type="InterPro" id="IPR001736">
    <property type="entry name" value="PLipase_D/transphosphatidylase"/>
</dbReference>
<sequence length="505" mass="53981">MMAVRLLLLVPLAAASKMTLVETIPLLDLDEIQLTPGAVNTWEAQVALANGAKKTLDVTFMYENLLAESDAPHASSFSRDLTALGVDRGRLVFEAVVAAQRRGVAVRVLASPMGGTANCSLVRALRATPAKFAYAEWDPDAWYGGGIMHMKLWVADGASAYVGSANLDWASLAQVKEFGVLVEDGAVGEDLGALFEGFWAMAALKNDTRLARDPRVAHDRRVPAWSALVAESERAADPLARFGTPWNLTRPIERSGFPDVFVAAAPPEVVGDAGRMTDEAAIVATIDDAATSASLAVMDFSPASAYAQRGEAKGVVFSWPAISDALARAVFARGVDAKLLVSWWPNTDAASLSYLAGLRRTARSCAFQYSACNGTLEVKLFALPGWDALASYPSKYGPGLNGTYPAYTRVAHGKVVVTDRRANVGTSNWQWGYMYETAGASFNTGDAAFTASLQSAFDRDWASSYAVPLDDFLRDEREAACRGRDADGRAKCEAVIASLLPSSEL</sequence>
<dbReference type="AlphaFoldDB" id="F0Y438"/>
<dbReference type="SMART" id="SM00155">
    <property type="entry name" value="PLDc"/>
    <property type="match status" value="2"/>
</dbReference>
<name>F0Y438_AURAN</name>
<dbReference type="EMBL" id="GL833124">
    <property type="protein sequence ID" value="EGB10462.1"/>
    <property type="molecule type" value="Genomic_DNA"/>
</dbReference>
<dbReference type="eggNOG" id="KOG3603">
    <property type="taxonomic scope" value="Eukaryota"/>
</dbReference>
<accession>F0Y438</accession>
<dbReference type="InParanoid" id="F0Y438"/>
<evidence type="ECO:0000256" key="1">
    <source>
        <dbReference type="ARBA" id="ARBA00008664"/>
    </source>
</evidence>
<gene>
    <name evidence="4" type="ORF">AURANDRAFT_59940</name>
</gene>
<dbReference type="Gene3D" id="3.30.870.10">
    <property type="entry name" value="Endonuclease Chain A"/>
    <property type="match status" value="2"/>
</dbReference>
<dbReference type="InterPro" id="IPR050874">
    <property type="entry name" value="Diverse_PLD-related"/>
</dbReference>
<dbReference type="Pfam" id="PF13918">
    <property type="entry name" value="PLDc_3"/>
    <property type="match status" value="1"/>
</dbReference>
<reference evidence="4 5" key="1">
    <citation type="journal article" date="2011" name="Proc. Natl. Acad. Sci. U.S.A.">
        <title>Niche of harmful alga Aureococcus anophagefferens revealed through ecogenomics.</title>
        <authorList>
            <person name="Gobler C.J."/>
            <person name="Berry D.L."/>
            <person name="Dyhrman S.T."/>
            <person name="Wilhelm S.W."/>
            <person name="Salamov A."/>
            <person name="Lobanov A.V."/>
            <person name="Zhang Y."/>
            <person name="Collier J.L."/>
            <person name="Wurch L.L."/>
            <person name="Kustka A.B."/>
            <person name="Dill B.D."/>
            <person name="Shah M."/>
            <person name="VerBerkmoes N.C."/>
            <person name="Kuo A."/>
            <person name="Terry A."/>
            <person name="Pangilinan J."/>
            <person name="Lindquist E.A."/>
            <person name="Lucas S."/>
            <person name="Paulsen I.T."/>
            <person name="Hattenrath-Lehmann T.K."/>
            <person name="Talmage S.C."/>
            <person name="Walker E.A."/>
            <person name="Koch F."/>
            <person name="Burson A.M."/>
            <person name="Marcoval M.A."/>
            <person name="Tang Y.Z."/>
            <person name="Lecleir G.R."/>
            <person name="Coyne K.J."/>
            <person name="Berg G.M."/>
            <person name="Bertrand E.M."/>
            <person name="Saito M.A."/>
            <person name="Gladyshev V.N."/>
            <person name="Grigoriev I.V."/>
        </authorList>
    </citation>
    <scope>NUCLEOTIDE SEQUENCE [LARGE SCALE GENOMIC DNA]</scope>
    <source>
        <strain evidence="5">CCMP 1984</strain>
    </source>
</reference>
<dbReference type="InterPro" id="IPR025202">
    <property type="entry name" value="PLD-like_dom"/>
</dbReference>
<keyword evidence="5" id="KW-1185">Reference proteome</keyword>
<dbReference type="OMA" id="WTHFIPN"/>
<evidence type="ECO:0000313" key="4">
    <source>
        <dbReference type="EMBL" id="EGB10462.1"/>
    </source>
</evidence>
<evidence type="ECO:0000313" key="5">
    <source>
        <dbReference type="Proteomes" id="UP000002729"/>
    </source>
</evidence>
<dbReference type="PANTHER" id="PTHR10185">
    <property type="entry name" value="PHOSPHOLIPASE D - RELATED"/>
    <property type="match status" value="1"/>
</dbReference>
<organism evidence="5">
    <name type="scientific">Aureococcus anophagefferens</name>
    <name type="common">Harmful bloom alga</name>
    <dbReference type="NCBI Taxonomy" id="44056"/>
    <lineage>
        <taxon>Eukaryota</taxon>
        <taxon>Sar</taxon>
        <taxon>Stramenopiles</taxon>
        <taxon>Ochrophyta</taxon>
        <taxon>Pelagophyceae</taxon>
        <taxon>Pelagomonadales</taxon>
        <taxon>Pelagomonadaceae</taxon>
        <taxon>Aureococcus</taxon>
    </lineage>
</organism>
<protein>
    <recommendedName>
        <fullName evidence="3">PLD phosphodiesterase domain-containing protein</fullName>
    </recommendedName>
</protein>